<accession>A0A918HJ01</accession>
<dbReference type="AlphaFoldDB" id="A0A918HJ01"/>
<dbReference type="Gene3D" id="3.10.105.10">
    <property type="entry name" value="Dipeptide-binding Protein, Domain 3"/>
    <property type="match status" value="1"/>
</dbReference>
<reference evidence="1" key="2">
    <citation type="submission" date="2020-09" db="EMBL/GenBank/DDBJ databases">
        <authorList>
            <person name="Sun Q."/>
            <person name="Ohkuma M."/>
        </authorList>
    </citation>
    <scope>NUCLEOTIDE SEQUENCE</scope>
    <source>
        <strain evidence="1">JCM 4125</strain>
    </source>
</reference>
<proteinExistence type="predicted"/>
<protein>
    <submittedName>
        <fullName evidence="1">Uncharacterized protein</fullName>
    </submittedName>
</protein>
<dbReference type="Proteomes" id="UP000646776">
    <property type="component" value="Unassembled WGS sequence"/>
</dbReference>
<organism evidence="1 2">
    <name type="scientific">Streptomyces phaeofaciens</name>
    <dbReference type="NCBI Taxonomy" id="68254"/>
    <lineage>
        <taxon>Bacteria</taxon>
        <taxon>Bacillati</taxon>
        <taxon>Actinomycetota</taxon>
        <taxon>Actinomycetes</taxon>
        <taxon>Kitasatosporales</taxon>
        <taxon>Streptomycetaceae</taxon>
        <taxon>Streptomyces</taxon>
    </lineage>
</organism>
<keyword evidence="2" id="KW-1185">Reference proteome</keyword>
<sequence>MDKALDTGRRSQDEATRETAYDTLQRELVKDPGYTFLTHIDHVYVLADRWQGLTTQLDPHEHGFASGPWWNIEDWQPKK</sequence>
<dbReference type="EMBL" id="BMSA01000017">
    <property type="protein sequence ID" value="GGT68188.1"/>
    <property type="molecule type" value="Genomic_DNA"/>
</dbReference>
<dbReference type="SUPFAM" id="SSF53850">
    <property type="entry name" value="Periplasmic binding protein-like II"/>
    <property type="match status" value="1"/>
</dbReference>
<gene>
    <name evidence="1" type="ORF">GCM10010226_52400</name>
</gene>
<name>A0A918HJ01_9ACTN</name>
<evidence type="ECO:0000313" key="1">
    <source>
        <dbReference type="EMBL" id="GGT68188.1"/>
    </source>
</evidence>
<comment type="caution">
    <text evidence="1">The sequence shown here is derived from an EMBL/GenBank/DDBJ whole genome shotgun (WGS) entry which is preliminary data.</text>
</comment>
<evidence type="ECO:0000313" key="2">
    <source>
        <dbReference type="Proteomes" id="UP000646776"/>
    </source>
</evidence>
<dbReference type="Gene3D" id="3.40.190.10">
    <property type="entry name" value="Periplasmic binding protein-like II"/>
    <property type="match status" value="1"/>
</dbReference>
<reference evidence="1" key="1">
    <citation type="journal article" date="2014" name="Int. J. Syst. Evol. Microbiol.">
        <title>Complete genome sequence of Corynebacterium casei LMG S-19264T (=DSM 44701T), isolated from a smear-ripened cheese.</title>
        <authorList>
            <consortium name="US DOE Joint Genome Institute (JGI-PGF)"/>
            <person name="Walter F."/>
            <person name="Albersmeier A."/>
            <person name="Kalinowski J."/>
            <person name="Ruckert C."/>
        </authorList>
    </citation>
    <scope>NUCLEOTIDE SEQUENCE</scope>
    <source>
        <strain evidence="1">JCM 4125</strain>
    </source>
</reference>